<accession>A0A0M3JE19</accession>
<evidence type="ECO:0000313" key="6">
    <source>
        <dbReference type="WBParaSite" id="ASIM_0000586001-mRNA-1"/>
    </source>
</evidence>
<dbReference type="InterPro" id="IPR005045">
    <property type="entry name" value="CDC50/LEM3_fam"/>
</dbReference>
<dbReference type="GO" id="GO:0005794">
    <property type="term" value="C:Golgi apparatus"/>
    <property type="evidence" value="ECO:0007669"/>
    <property type="project" value="TreeGrafter"/>
</dbReference>
<evidence type="ECO:0000256" key="4">
    <source>
        <dbReference type="ARBA" id="ARBA00022989"/>
    </source>
</evidence>
<organism evidence="6">
    <name type="scientific">Anisakis simplex</name>
    <name type="common">Herring worm</name>
    <dbReference type="NCBI Taxonomy" id="6269"/>
    <lineage>
        <taxon>Eukaryota</taxon>
        <taxon>Metazoa</taxon>
        <taxon>Ecdysozoa</taxon>
        <taxon>Nematoda</taxon>
        <taxon>Chromadorea</taxon>
        <taxon>Rhabditida</taxon>
        <taxon>Spirurina</taxon>
        <taxon>Ascaridomorpha</taxon>
        <taxon>Ascaridoidea</taxon>
        <taxon>Anisakidae</taxon>
        <taxon>Anisakis</taxon>
        <taxon>Anisakis simplex complex</taxon>
    </lineage>
</organism>
<dbReference type="PANTHER" id="PTHR10926">
    <property type="entry name" value="CELL CYCLE CONTROL PROTEIN 50"/>
    <property type="match status" value="1"/>
</dbReference>
<evidence type="ECO:0000256" key="1">
    <source>
        <dbReference type="ARBA" id="ARBA00004141"/>
    </source>
</evidence>
<keyword evidence="5" id="KW-0472">Membrane</keyword>
<keyword evidence="3" id="KW-0812">Transmembrane</keyword>
<sequence length="154" mass="17361">LQNVGDCAPYAYLNTSSGQRKTIAPCGAVANSMFNDTFEVIREPNKTSVPWTYKGIVWPVDKERKFKNPEGATLKEAFANTVKPPNWQKEVWQLDPSDPDNNGFLNSDFIVWMRTAALPNFRKLYRILIRDATVSQGFYSGGLPAGNYTLRIHS</sequence>
<dbReference type="PANTHER" id="PTHR10926:SF0">
    <property type="entry name" value="CDC50, ISOFORM A"/>
    <property type="match status" value="1"/>
</dbReference>
<comment type="subcellular location">
    <subcellularLocation>
        <location evidence="1">Membrane</location>
        <topology evidence="1">Multi-pass membrane protein</topology>
    </subcellularLocation>
</comment>
<comment type="similarity">
    <text evidence="2">Belongs to the CDC50/LEM3 family.</text>
</comment>
<name>A0A0M3JE19_ANISI</name>
<dbReference type="Pfam" id="PF03381">
    <property type="entry name" value="CDC50"/>
    <property type="match status" value="1"/>
</dbReference>
<protein>
    <submittedName>
        <fullName evidence="6">Cell cycle control protein 50C</fullName>
    </submittedName>
</protein>
<reference evidence="6" key="1">
    <citation type="submission" date="2017-02" db="UniProtKB">
        <authorList>
            <consortium name="WormBaseParasite"/>
        </authorList>
    </citation>
    <scope>IDENTIFICATION</scope>
</reference>
<dbReference type="GO" id="GO:0005886">
    <property type="term" value="C:plasma membrane"/>
    <property type="evidence" value="ECO:0007669"/>
    <property type="project" value="TreeGrafter"/>
</dbReference>
<evidence type="ECO:0000256" key="3">
    <source>
        <dbReference type="ARBA" id="ARBA00022692"/>
    </source>
</evidence>
<dbReference type="GO" id="GO:0005783">
    <property type="term" value="C:endoplasmic reticulum"/>
    <property type="evidence" value="ECO:0007669"/>
    <property type="project" value="TreeGrafter"/>
</dbReference>
<evidence type="ECO:0000256" key="5">
    <source>
        <dbReference type="ARBA" id="ARBA00023136"/>
    </source>
</evidence>
<evidence type="ECO:0000256" key="2">
    <source>
        <dbReference type="ARBA" id="ARBA00009457"/>
    </source>
</evidence>
<keyword evidence="4" id="KW-1133">Transmembrane helix</keyword>
<dbReference type="AlphaFoldDB" id="A0A0M3JE19"/>
<proteinExistence type="inferred from homology"/>
<dbReference type="WBParaSite" id="ASIM_0000586001-mRNA-1">
    <property type="protein sequence ID" value="ASIM_0000586001-mRNA-1"/>
    <property type="gene ID" value="ASIM_0000586001"/>
</dbReference>